<dbReference type="Proteomes" id="UP000244193">
    <property type="component" value="Chromosome"/>
</dbReference>
<dbReference type="InterPro" id="IPR004919">
    <property type="entry name" value="GmrSD_N"/>
</dbReference>
<proteinExistence type="predicted"/>
<name>A0A2S0RF34_9FLAO</name>
<reference evidence="3 4" key="1">
    <citation type="submission" date="2018-04" db="EMBL/GenBank/DDBJ databases">
        <title>Genome sequencing of Flavobacterium sp. HYN0048.</title>
        <authorList>
            <person name="Yi H."/>
            <person name="Baek C."/>
        </authorList>
    </citation>
    <scope>NUCLEOTIDE SEQUENCE [LARGE SCALE GENOMIC DNA]</scope>
    <source>
        <strain evidence="3 4">HYN0048</strain>
    </source>
</reference>
<dbReference type="OrthoDB" id="9798761at2"/>
<dbReference type="PANTHER" id="PTHR35149:SF2">
    <property type="entry name" value="DUF262 DOMAIN-CONTAINING PROTEIN"/>
    <property type="match status" value="1"/>
</dbReference>
<dbReference type="PANTHER" id="PTHR35149">
    <property type="entry name" value="SLL5132 PROTEIN"/>
    <property type="match status" value="1"/>
</dbReference>
<feature type="domain" description="GmrSD restriction endonucleases N-terminal" evidence="1">
    <location>
        <begin position="8"/>
        <end position="261"/>
    </location>
</feature>
<evidence type="ECO:0008006" key="5">
    <source>
        <dbReference type="Google" id="ProtNLM"/>
    </source>
</evidence>
<evidence type="ECO:0000259" key="2">
    <source>
        <dbReference type="Pfam" id="PF07510"/>
    </source>
</evidence>
<accession>A0A2S0RF34</accession>
<dbReference type="AlphaFoldDB" id="A0A2S0RF34"/>
<dbReference type="InterPro" id="IPR011089">
    <property type="entry name" value="GmrSD_C"/>
</dbReference>
<dbReference type="KEGG" id="fmg:HYN48_07305"/>
<evidence type="ECO:0000259" key="1">
    <source>
        <dbReference type="Pfam" id="PF03235"/>
    </source>
</evidence>
<dbReference type="EMBL" id="CP028811">
    <property type="protein sequence ID" value="AWA29900.1"/>
    <property type="molecule type" value="Genomic_DNA"/>
</dbReference>
<dbReference type="Pfam" id="PF07510">
    <property type="entry name" value="GmrSD_C"/>
    <property type="match status" value="1"/>
</dbReference>
<evidence type="ECO:0000313" key="4">
    <source>
        <dbReference type="Proteomes" id="UP000244193"/>
    </source>
</evidence>
<keyword evidence="4" id="KW-1185">Reference proteome</keyword>
<sequence length="634" mass="75554">MNLGKPILEELFNKQIRFRIPVFQRHYVWNEHDQLIPLWEDFLNKYNERFNKQKIHPHYTGSIVLFQETTTTSTLSTYSVIDGQQRLTTFQILIASFREICRKYVGDENLIKELDKFLFNEKSFGDSDYDTQKFKLEPTKFNKEVFKIIIDNTYEQVEELLITPILSEYGYGHRTYRQAAKNRSKMLAAYLFFYEKLEDFITGTKRDMTELILQFLLVLKRDFQFVEIGLTQHDDPQMIFETMNGRGASLTETDLIRNYIFMRANSSHEDLDKIYDKYWNEFDDPESNFKWHEKISRGRYFESSLQFFMIDYLTLKLQIEMRYDQVFYHYKLFIINNSDFVTVEDELKELCRYGKIFKRLTRPDGESKFDRLAGRLIDMGISTIYPLILFIEGDTEISEENKGKIYEYLDSYVTRRFLCGYTTKNYNNVFLEFLKFLTKNKDADAFKEHLKAKTAETNLWPSDNIFMDRLLERPLYIEERNRTKSISNILLEVEHSIRGSKQEAVKFFNHGLTIEHLLPQTWYEHWPLDGIDISEEDFNIAVHAVMTEDDKNGKFHKIQNRNRLLHSIGNLTILTSALNPSVSNSPFEIKKQEIAQHSTVLLNTYFQNKPDWGEAQIVERSKYLIDKLKQIWKV</sequence>
<protein>
    <recommendedName>
        <fullName evidence="5">DUF262 domain-containing protein</fullName>
    </recommendedName>
</protein>
<dbReference type="Pfam" id="PF03235">
    <property type="entry name" value="GmrSD_N"/>
    <property type="match status" value="1"/>
</dbReference>
<feature type="domain" description="GmrSD restriction endonucleases C-terminal" evidence="2">
    <location>
        <begin position="460"/>
        <end position="626"/>
    </location>
</feature>
<evidence type="ECO:0000313" key="3">
    <source>
        <dbReference type="EMBL" id="AWA29900.1"/>
    </source>
</evidence>
<dbReference type="RefSeq" id="WP_108370484.1">
    <property type="nucleotide sequence ID" value="NZ_CP028811.1"/>
</dbReference>
<gene>
    <name evidence="3" type="ORF">HYN48_07305</name>
</gene>
<organism evidence="3 4">
    <name type="scientific">Flavobacterium magnum</name>
    <dbReference type="NCBI Taxonomy" id="2162713"/>
    <lineage>
        <taxon>Bacteria</taxon>
        <taxon>Pseudomonadati</taxon>
        <taxon>Bacteroidota</taxon>
        <taxon>Flavobacteriia</taxon>
        <taxon>Flavobacteriales</taxon>
        <taxon>Flavobacteriaceae</taxon>
        <taxon>Flavobacterium</taxon>
    </lineage>
</organism>